<dbReference type="Gene3D" id="3.40.190.10">
    <property type="entry name" value="Periplasmic binding protein-like II"/>
    <property type="match status" value="2"/>
</dbReference>
<protein>
    <submittedName>
        <fullName evidence="1">Polar amino acid transport system substrate-binding protein</fullName>
    </submittedName>
</protein>
<accession>A0ABU1Z4I9</accession>
<dbReference type="Proteomes" id="UP001180536">
    <property type="component" value="Unassembled WGS sequence"/>
</dbReference>
<evidence type="ECO:0000313" key="1">
    <source>
        <dbReference type="EMBL" id="MDR7295514.1"/>
    </source>
</evidence>
<keyword evidence="2" id="KW-1185">Reference proteome</keyword>
<organism evidence="1 2">
    <name type="scientific">Pelomonas aquatica</name>
    <dbReference type="NCBI Taxonomy" id="431058"/>
    <lineage>
        <taxon>Bacteria</taxon>
        <taxon>Pseudomonadati</taxon>
        <taxon>Pseudomonadota</taxon>
        <taxon>Betaproteobacteria</taxon>
        <taxon>Burkholderiales</taxon>
        <taxon>Sphaerotilaceae</taxon>
        <taxon>Roseateles</taxon>
    </lineage>
</organism>
<name>A0ABU1Z4I9_9BURK</name>
<dbReference type="SUPFAM" id="SSF53850">
    <property type="entry name" value="Periplasmic binding protein-like II"/>
    <property type="match status" value="1"/>
</dbReference>
<dbReference type="RefSeq" id="WP_310342009.1">
    <property type="nucleotide sequence ID" value="NZ_JAVDXQ010000001.1"/>
</dbReference>
<dbReference type="EMBL" id="JAVDXQ010000001">
    <property type="protein sequence ID" value="MDR7295514.1"/>
    <property type="molecule type" value="Genomic_DNA"/>
</dbReference>
<sequence>MAAGATQAGCSRIIEAPMAPVGLSVSFDGERSSGIYPTLLNELGAAIGCEFRIQRMPRARVQKMFESGQADVLVPASASPGRDADGEFVPLVQVRASLITLSPGKAPRSLAELLALRHYKLAVVRGFTFGTAYDQAIATLRAQRRLVEEPDAAGVARALRQGLAQASVMTANIFIGTLTKDADFAPLIKHVRIEALEELGWSESGLYLSRHSLTDTDRRALRTALTQSARSGRVWQLFNDSYPPGSLAGSIRPLLP</sequence>
<proteinExistence type="predicted"/>
<reference evidence="1 2" key="1">
    <citation type="submission" date="2023-07" db="EMBL/GenBank/DDBJ databases">
        <title>Sorghum-associated microbial communities from plants grown in Nebraska, USA.</title>
        <authorList>
            <person name="Schachtman D."/>
        </authorList>
    </citation>
    <scope>NUCLEOTIDE SEQUENCE [LARGE SCALE GENOMIC DNA]</scope>
    <source>
        <strain evidence="1 2">BE310</strain>
    </source>
</reference>
<comment type="caution">
    <text evidence="1">The sequence shown here is derived from an EMBL/GenBank/DDBJ whole genome shotgun (WGS) entry which is preliminary data.</text>
</comment>
<evidence type="ECO:0000313" key="2">
    <source>
        <dbReference type="Proteomes" id="UP001180536"/>
    </source>
</evidence>
<gene>
    <name evidence="1" type="ORF">J2X16_000835</name>
</gene>